<dbReference type="EMBL" id="HQ336222">
    <property type="protein sequence ID" value="ADO18464.1"/>
    <property type="molecule type" value="Genomic_DNA"/>
</dbReference>
<evidence type="ECO:0000259" key="2">
    <source>
        <dbReference type="PROSITE" id="PS50097"/>
    </source>
</evidence>
<dbReference type="GeneID" id="9924695"/>
<dbReference type="Proteomes" id="UP000241474">
    <property type="component" value="Segment"/>
</dbReference>
<feature type="domain" description="BTB" evidence="2">
    <location>
        <begin position="15"/>
        <end position="77"/>
    </location>
</feature>
<evidence type="ECO:0000313" key="5">
    <source>
        <dbReference type="EMBL" id="AKI80752.1"/>
    </source>
</evidence>
<dbReference type="KEGG" id="vg:9924695"/>
<dbReference type="InterPro" id="IPR011333">
    <property type="entry name" value="SKP1/BTB/POZ_sf"/>
</dbReference>
<dbReference type="PROSITE" id="PS50097">
    <property type="entry name" value="BTB"/>
    <property type="match status" value="1"/>
</dbReference>
<proteinExistence type="inferred from homology"/>
<accession>E3VYD7</accession>
<comment type="similarity">
    <text evidence="1">Belongs to the mimivirus BTB/WD family.</text>
</comment>
<organismHost>
    <name type="scientific">Acanthamoeba polyphaga</name>
    <name type="common">Amoeba</name>
    <dbReference type="NCBI Taxonomy" id="5757"/>
</organismHost>
<evidence type="ECO:0000313" key="4">
    <source>
        <dbReference type="EMBL" id="AKI78859.1"/>
    </source>
</evidence>
<reference evidence="7 8" key="2">
    <citation type="submission" date="2014-10" db="EMBL/GenBank/DDBJ databases">
        <title>Pan-genome analysis of Brazilian lineage A amoebal mimiviruses.</title>
        <authorList>
            <person name="Assis F.L."/>
            <person name="Abrahao J.S."/>
            <person name="Kroon E.G."/>
            <person name="Dornas F.P."/>
            <person name="Andrade K.R."/>
            <person name="Borato P.V.M."/>
            <person name="Pilotto M.R."/>
            <person name="Benamar S."/>
            <person name="LaScola B."/>
            <person name="Colson P."/>
        </authorList>
    </citation>
    <scope>NUCLEOTIDE SEQUENCE [LARGE SCALE GENOMIC DNA]</scope>
    <source>
        <strain evidence="5 8">Amazonia</strain>
        <strain evidence="4 7">Oyster</strain>
    </source>
</reference>
<evidence type="ECO:0000313" key="7">
    <source>
        <dbReference type="Proteomes" id="UP000241474"/>
    </source>
</evidence>
<keyword evidence="6" id="KW-1185">Reference proteome</keyword>
<name>A0A0G2Y2Y1_MIMIV</name>
<dbReference type="Proteomes" id="UP000274448">
    <property type="component" value="Segment"/>
</dbReference>
<evidence type="ECO:0000256" key="1">
    <source>
        <dbReference type="ARBA" id="ARBA00006497"/>
    </source>
</evidence>
<evidence type="ECO:0000313" key="3">
    <source>
        <dbReference type="EMBL" id="ADO18464.1"/>
    </source>
</evidence>
<evidence type="ECO:0000313" key="8">
    <source>
        <dbReference type="Proteomes" id="UP000274448"/>
    </source>
</evidence>
<gene>
    <name evidence="3" type="primary">L98</name>
</gene>
<reference evidence="3 6" key="1">
    <citation type="journal article" date="2011" name="Virol. J.">
        <title>Breaking the 1000-gene barrier for Mimivirus using ultra-deep genome and transcriptome sequencing.</title>
        <authorList>
            <person name="Legendre M."/>
            <person name="Santini S."/>
            <person name="Rico A."/>
            <person name="Abergel C."/>
            <person name="Claverie J.M."/>
        </authorList>
    </citation>
    <scope>NUCLEOTIDE SEQUENCE [LARGE SCALE GENOMIC DNA]</scope>
</reference>
<dbReference type="EMBL" id="KM982403">
    <property type="protein sequence ID" value="AKI80752.1"/>
    <property type="molecule type" value="Genomic_DNA"/>
</dbReference>
<accession>A0A0G2Y2Y1</accession>
<dbReference type="Pfam" id="PF00651">
    <property type="entry name" value="BTB"/>
    <property type="match status" value="1"/>
</dbReference>
<dbReference type="EMBL" id="KM982401">
    <property type="protein sequence ID" value="AKI78859.1"/>
    <property type="molecule type" value="Genomic_DNA"/>
</dbReference>
<dbReference type="SUPFAM" id="SSF69322">
    <property type="entry name" value="Tricorn protease domain 2"/>
    <property type="match status" value="1"/>
</dbReference>
<protein>
    <submittedName>
        <fullName evidence="3">Putative BTB/POZ domain-containing protein</fullName>
    </submittedName>
</protein>
<dbReference type="RefSeq" id="YP_003986588.1">
    <property type="nucleotide sequence ID" value="NC_014649.1"/>
</dbReference>
<dbReference type="Proteomes" id="UP000201519">
    <property type="component" value="Segment"/>
</dbReference>
<dbReference type="OrthoDB" id="30405at10239"/>
<dbReference type="Gene3D" id="3.30.710.10">
    <property type="entry name" value="Potassium Channel Kv1.1, Chain A"/>
    <property type="match status" value="1"/>
</dbReference>
<dbReference type="SUPFAM" id="SSF54695">
    <property type="entry name" value="POZ domain"/>
    <property type="match status" value="1"/>
</dbReference>
<organism evidence="3 6">
    <name type="scientific">Acanthamoeba polyphaga mimivirus</name>
    <name type="common">APMV</name>
    <dbReference type="NCBI Taxonomy" id="212035"/>
    <lineage>
        <taxon>Viruses</taxon>
        <taxon>Varidnaviria</taxon>
        <taxon>Bamfordvirae</taxon>
        <taxon>Nucleocytoviricota</taxon>
        <taxon>Megaviricetes</taxon>
        <taxon>Imitervirales</taxon>
        <taxon>Mimiviridae</taxon>
        <taxon>Megamimivirinae</taxon>
        <taxon>Mimivirus</taxon>
        <taxon>Mimivirus bradfordmassiliense</taxon>
    </lineage>
</organism>
<evidence type="ECO:0000313" key="6">
    <source>
        <dbReference type="Proteomes" id="UP000201519"/>
    </source>
</evidence>
<dbReference type="InterPro" id="IPR000210">
    <property type="entry name" value="BTB/POZ_dom"/>
</dbReference>
<sequence length="495" mass="57550">MELSLSTLFDSEILSDLTIEFVDNHTKSKVHFHKNILYLGCSYFRSMFNRFSESNSREIVIKVPDVNASIDIIKYFYGIETTNDYWKYVLNTYVCKKFFGLETEFPANITVVSDDIEEFLDFIDKMGYDDNTLKLIAKNIPESYNLQTFPKYFIKTLFRVLDTKYLILVFGHEIILVDINGTTYKSIKFDTSIKGACHIQNTNKIAYRTDNIIRVYDFEENKIVFEKKNSYTHRICSANGKLFIGDNSRVEEINPINGESYRFFRSTYDEKIILEVFYDNEFIIVFGQPHVHSLRIKTLICFYDMKMGGKIRSFYYDGNVDMLEYCPVNKCMFFCENHKKTGKIYRVCFYDSSIKIFTRKELVYESKYSKIIKIIWISTKCSLIFCCENGTIGTYCIMTNETKILTDINDKIKDAVLIKHNILAILSPNTVHIIDINKCGDNANINKFNVSSDIVKIMSTSSINTKLANKISDLLDDIDDESDDDSDDDIITTKN</sequence>